<dbReference type="HAMAP" id="MF_01209">
    <property type="entry name" value="CPSase_S_chain"/>
    <property type="match status" value="1"/>
</dbReference>
<keyword evidence="11" id="KW-0028">Amino-acid biosynthesis</keyword>
<evidence type="ECO:0000256" key="10">
    <source>
        <dbReference type="ARBA" id="ARBA00049285"/>
    </source>
</evidence>
<evidence type="ECO:0000256" key="11">
    <source>
        <dbReference type="HAMAP-Rule" id="MF_01209"/>
    </source>
</evidence>
<evidence type="ECO:0000313" key="13">
    <source>
        <dbReference type="EMBL" id="HIX50338.1"/>
    </source>
</evidence>
<feature type="active site" description="Nucleophile" evidence="11">
    <location>
        <position position="247"/>
    </location>
</feature>
<feature type="binding site" evidence="11">
    <location>
        <position position="222"/>
    </location>
    <ligand>
        <name>L-glutamine</name>
        <dbReference type="ChEBI" id="CHEBI:58359"/>
    </ligand>
</feature>
<comment type="caution">
    <text evidence="13">The sequence shown here is derived from an EMBL/GenBank/DDBJ whole genome shotgun (WGS) entry which is preliminary data.</text>
</comment>
<comment type="pathway">
    <text evidence="2 11">Amino-acid biosynthesis; L-arginine biosynthesis; carbamoyl phosphate from bicarbonate: step 1/1.</text>
</comment>
<evidence type="ECO:0000256" key="1">
    <source>
        <dbReference type="ARBA" id="ARBA00004812"/>
    </source>
</evidence>
<feature type="binding site" evidence="11">
    <location>
        <position position="291"/>
    </location>
    <ligand>
        <name>L-glutamine</name>
        <dbReference type="ChEBI" id="CHEBI:58359"/>
    </ligand>
</feature>
<feature type="binding site" evidence="11">
    <location>
        <position position="292"/>
    </location>
    <ligand>
        <name>L-glutamine</name>
        <dbReference type="ChEBI" id="CHEBI:58359"/>
    </ligand>
</feature>
<dbReference type="GO" id="GO:0006207">
    <property type="term" value="P:'de novo' pyrimidine nucleobase biosynthetic process"/>
    <property type="evidence" value="ECO:0007669"/>
    <property type="project" value="InterPro"/>
</dbReference>
<comment type="function">
    <text evidence="11">Small subunit of the glutamine-dependent carbamoyl phosphate synthetase (CPSase). CPSase catalyzes the formation of carbamoyl phosphate from the ammonia moiety of glutamine, carbonate, and phosphate donated by ATP, constituting the first step of 2 biosynthetic pathways, one leading to arginine and/or urea and the other to pyrimidine nucleotides. The small subunit (glutamine amidotransferase) binds and cleaves glutamine to supply the large subunit with the substrate ammonia.</text>
</comment>
<dbReference type="GO" id="GO:0005524">
    <property type="term" value="F:ATP binding"/>
    <property type="evidence" value="ECO:0007669"/>
    <property type="project" value="UniProtKB-UniRule"/>
</dbReference>
<feature type="domain" description="Carbamoyl-phosphate synthase small subunit N-terminal" evidence="12">
    <location>
        <begin position="4"/>
        <end position="134"/>
    </location>
</feature>
<evidence type="ECO:0000313" key="14">
    <source>
        <dbReference type="Proteomes" id="UP000886847"/>
    </source>
</evidence>
<feature type="binding site" evidence="11">
    <location>
        <position position="248"/>
    </location>
    <ligand>
        <name>L-glutamine</name>
        <dbReference type="ChEBI" id="CHEBI:58359"/>
    </ligand>
</feature>
<dbReference type="InterPro" id="IPR017926">
    <property type="entry name" value="GATASE"/>
</dbReference>
<comment type="catalytic activity">
    <reaction evidence="10 11">
        <text>L-glutamine + H2O = L-glutamate + NH4(+)</text>
        <dbReference type="Rhea" id="RHEA:15889"/>
        <dbReference type="ChEBI" id="CHEBI:15377"/>
        <dbReference type="ChEBI" id="CHEBI:28938"/>
        <dbReference type="ChEBI" id="CHEBI:29985"/>
        <dbReference type="ChEBI" id="CHEBI:58359"/>
    </reaction>
</comment>
<feature type="binding site" evidence="11">
    <location>
        <position position="289"/>
    </location>
    <ligand>
        <name>L-glutamine</name>
        <dbReference type="ChEBI" id="CHEBI:58359"/>
    </ligand>
</feature>
<feature type="binding site" evidence="11">
    <location>
        <position position="48"/>
    </location>
    <ligand>
        <name>L-glutamine</name>
        <dbReference type="ChEBI" id="CHEBI:58359"/>
    </ligand>
</feature>
<dbReference type="SUPFAM" id="SSF52317">
    <property type="entry name" value="Class I glutamine amidotransferase-like"/>
    <property type="match status" value="1"/>
</dbReference>
<proteinExistence type="inferred from homology"/>
<dbReference type="SMART" id="SM01097">
    <property type="entry name" value="CPSase_sm_chain"/>
    <property type="match status" value="1"/>
</dbReference>
<dbReference type="InterPro" id="IPR035686">
    <property type="entry name" value="CPSase_GATase1"/>
</dbReference>
<reference evidence="13" key="2">
    <citation type="submission" date="2021-04" db="EMBL/GenBank/DDBJ databases">
        <authorList>
            <person name="Gilroy R."/>
        </authorList>
    </citation>
    <scope>NUCLEOTIDE SEQUENCE</scope>
    <source>
        <strain evidence="13">2189</strain>
    </source>
</reference>
<dbReference type="Proteomes" id="UP000886847">
    <property type="component" value="Unassembled WGS sequence"/>
</dbReference>
<dbReference type="NCBIfam" id="TIGR01368">
    <property type="entry name" value="CPSaseIIsmall"/>
    <property type="match status" value="1"/>
</dbReference>
<feature type="active site" evidence="11">
    <location>
        <position position="333"/>
    </location>
</feature>
<comment type="similarity">
    <text evidence="3 11">Belongs to the CarA family.</text>
</comment>
<dbReference type="Pfam" id="PF00988">
    <property type="entry name" value="CPSase_sm_chain"/>
    <property type="match status" value="1"/>
</dbReference>
<comment type="pathway">
    <text evidence="1 11">Pyrimidine metabolism; UMP biosynthesis via de novo pathway; (S)-dihydroorotate from bicarbonate: step 1/3.</text>
</comment>
<keyword evidence="11" id="KW-0055">Arginine biosynthesis</keyword>
<dbReference type="EMBL" id="DXEW01000018">
    <property type="protein sequence ID" value="HIX50338.1"/>
    <property type="molecule type" value="Genomic_DNA"/>
</dbReference>
<dbReference type="InterPro" id="IPR029062">
    <property type="entry name" value="Class_I_gatase-like"/>
</dbReference>
<keyword evidence="8 11" id="KW-0665">Pyrimidine biosynthesis</keyword>
<evidence type="ECO:0000256" key="8">
    <source>
        <dbReference type="ARBA" id="ARBA00022975"/>
    </source>
</evidence>
<keyword evidence="4 11" id="KW-0436">Ligase</keyword>
<dbReference type="PANTHER" id="PTHR43418">
    <property type="entry name" value="MULTIFUNCTIONAL TRYPTOPHAN BIOSYNTHESIS PROTEIN-RELATED"/>
    <property type="match status" value="1"/>
</dbReference>
<dbReference type="PRINTS" id="PR00096">
    <property type="entry name" value="GATASE"/>
</dbReference>
<dbReference type="Pfam" id="PF00117">
    <property type="entry name" value="GATase"/>
    <property type="match status" value="1"/>
</dbReference>
<dbReference type="GO" id="GO:0004088">
    <property type="term" value="F:carbamoyl-phosphate synthase (glutamine-hydrolyzing) activity"/>
    <property type="evidence" value="ECO:0007669"/>
    <property type="project" value="UniProtKB-UniRule"/>
</dbReference>
<dbReference type="CDD" id="cd01744">
    <property type="entry name" value="GATase1_CPSase"/>
    <property type="match status" value="1"/>
</dbReference>
<protein>
    <recommendedName>
        <fullName evidence="11">Carbamoyl phosphate synthase small chain</fullName>
        <ecNumber evidence="11">6.3.5.5</ecNumber>
    </recommendedName>
    <alternativeName>
        <fullName evidence="11">Carbamoyl phosphate synthetase glutamine chain</fullName>
    </alternativeName>
</protein>
<dbReference type="Gene3D" id="3.40.50.880">
    <property type="match status" value="1"/>
</dbReference>
<dbReference type="Gene3D" id="3.50.30.20">
    <property type="entry name" value="Carbamoyl-phosphate synthase small subunit, N-terminal domain"/>
    <property type="match status" value="1"/>
</dbReference>
<feature type="active site" evidence="11">
    <location>
        <position position="331"/>
    </location>
</feature>
<dbReference type="FunFam" id="3.50.30.20:FF:000001">
    <property type="entry name" value="Carbamoyl-phosphate synthase small chain"/>
    <property type="match status" value="1"/>
</dbReference>
<accession>A0A9D1W195</accession>
<comment type="catalytic activity">
    <reaction evidence="9 11">
        <text>hydrogencarbonate + L-glutamine + 2 ATP + H2O = carbamoyl phosphate + L-glutamate + 2 ADP + phosphate + 2 H(+)</text>
        <dbReference type="Rhea" id="RHEA:18633"/>
        <dbReference type="ChEBI" id="CHEBI:15377"/>
        <dbReference type="ChEBI" id="CHEBI:15378"/>
        <dbReference type="ChEBI" id="CHEBI:17544"/>
        <dbReference type="ChEBI" id="CHEBI:29985"/>
        <dbReference type="ChEBI" id="CHEBI:30616"/>
        <dbReference type="ChEBI" id="CHEBI:43474"/>
        <dbReference type="ChEBI" id="CHEBI:58228"/>
        <dbReference type="ChEBI" id="CHEBI:58359"/>
        <dbReference type="ChEBI" id="CHEBI:456216"/>
        <dbReference type="EC" id="6.3.5.5"/>
    </reaction>
</comment>
<dbReference type="AlphaFoldDB" id="A0A9D1W195"/>
<evidence type="ECO:0000256" key="6">
    <source>
        <dbReference type="ARBA" id="ARBA00022840"/>
    </source>
</evidence>
<evidence type="ECO:0000256" key="4">
    <source>
        <dbReference type="ARBA" id="ARBA00022598"/>
    </source>
</evidence>
<dbReference type="PROSITE" id="PS51273">
    <property type="entry name" value="GATASE_TYPE_1"/>
    <property type="match status" value="1"/>
</dbReference>
<dbReference type="InterPro" id="IPR006274">
    <property type="entry name" value="CarbamoylP_synth_ssu"/>
</dbReference>
<dbReference type="InterPro" id="IPR036480">
    <property type="entry name" value="CarbP_synth_ssu_N_sf"/>
</dbReference>
<evidence type="ECO:0000256" key="5">
    <source>
        <dbReference type="ARBA" id="ARBA00022741"/>
    </source>
</evidence>
<organism evidence="13 14">
    <name type="scientific">Candidatus Borkfalkia faecavium</name>
    <dbReference type="NCBI Taxonomy" id="2838508"/>
    <lineage>
        <taxon>Bacteria</taxon>
        <taxon>Bacillati</taxon>
        <taxon>Bacillota</taxon>
        <taxon>Clostridia</taxon>
        <taxon>Christensenellales</taxon>
        <taxon>Christensenellaceae</taxon>
        <taxon>Candidatus Borkfalkia</taxon>
    </lineage>
</organism>
<dbReference type="EC" id="6.3.5.5" evidence="11"/>
<dbReference type="PRINTS" id="PR00097">
    <property type="entry name" value="ANTSNTHASEII"/>
</dbReference>
<dbReference type="NCBIfam" id="NF009475">
    <property type="entry name" value="PRK12838.1"/>
    <property type="match status" value="1"/>
</dbReference>
<sequence>MKEEKVYLTLQNGRVFEGKRFGARGDVIGELVFTTGMTGYIETLTDPSYYGQIVIQTFPLIGNYGMILADRESKKPYLSAYVVREYCEHPSNFRCEGKLDDYLRENGVIGIYGVDTRELTKTVREAGVMNAVISSKPVTDLSQVRAYAITDAVMRCTCKEVRVYGGEDAARKIVLWDFGAKENIVRELVRRDNRVIRVPAWYTAEQILELQPDGVMLTNGPGDPAENVSIIENIRKLAGKLPIFGICLGHQLFALAMGGKTRKMKYGHRGANQPVKEFKTGTVYISSQNHGYEVLADSIKGVGVLSFVNANDNTCEGVEYPDLNAFTVQFHPEACAGPLDARDLFDKFMAMMDGGKTNA</sequence>
<keyword evidence="6 11" id="KW-0067">ATP-binding</keyword>
<evidence type="ECO:0000256" key="3">
    <source>
        <dbReference type="ARBA" id="ARBA00007800"/>
    </source>
</evidence>
<dbReference type="PANTHER" id="PTHR43418:SF7">
    <property type="entry name" value="CARBAMOYL-PHOSPHATE SYNTHASE SMALL CHAIN"/>
    <property type="match status" value="1"/>
</dbReference>
<dbReference type="GO" id="GO:0006541">
    <property type="term" value="P:glutamine metabolic process"/>
    <property type="evidence" value="ECO:0007669"/>
    <property type="project" value="InterPro"/>
</dbReference>
<feature type="region of interest" description="CPSase" evidence="11">
    <location>
        <begin position="1"/>
        <end position="171"/>
    </location>
</feature>
<keyword evidence="5 11" id="KW-0547">Nucleotide-binding</keyword>
<evidence type="ECO:0000256" key="2">
    <source>
        <dbReference type="ARBA" id="ARBA00005077"/>
    </source>
</evidence>
<reference evidence="13" key="1">
    <citation type="journal article" date="2021" name="PeerJ">
        <title>Extensive microbial diversity within the chicken gut microbiome revealed by metagenomics and culture.</title>
        <authorList>
            <person name="Gilroy R."/>
            <person name="Ravi A."/>
            <person name="Getino M."/>
            <person name="Pursley I."/>
            <person name="Horton D.L."/>
            <person name="Alikhan N.F."/>
            <person name="Baker D."/>
            <person name="Gharbi K."/>
            <person name="Hall N."/>
            <person name="Watson M."/>
            <person name="Adriaenssens E.M."/>
            <person name="Foster-Nyarko E."/>
            <person name="Jarju S."/>
            <person name="Secka A."/>
            <person name="Antonio M."/>
            <person name="Oren A."/>
            <person name="Chaudhuri R.R."/>
            <person name="La Ragione R."/>
            <person name="Hildebrand F."/>
            <person name="Pallen M.J."/>
        </authorList>
    </citation>
    <scope>NUCLEOTIDE SEQUENCE</scope>
    <source>
        <strain evidence="13">2189</strain>
    </source>
</reference>
<evidence type="ECO:0000256" key="9">
    <source>
        <dbReference type="ARBA" id="ARBA00048816"/>
    </source>
</evidence>
<name>A0A9D1W195_9FIRM</name>
<dbReference type="GO" id="GO:0006526">
    <property type="term" value="P:L-arginine biosynthetic process"/>
    <property type="evidence" value="ECO:0007669"/>
    <property type="project" value="UniProtKB-UniRule"/>
</dbReference>
<dbReference type="InterPro" id="IPR002474">
    <property type="entry name" value="CarbamoylP_synth_ssu_N"/>
</dbReference>
<evidence type="ECO:0000256" key="7">
    <source>
        <dbReference type="ARBA" id="ARBA00022962"/>
    </source>
</evidence>
<dbReference type="SUPFAM" id="SSF52021">
    <property type="entry name" value="Carbamoyl phosphate synthetase, small subunit N-terminal domain"/>
    <property type="match status" value="1"/>
</dbReference>
<feature type="binding site" evidence="11">
    <location>
        <position position="251"/>
    </location>
    <ligand>
        <name>L-glutamine</name>
        <dbReference type="ChEBI" id="CHEBI:58359"/>
    </ligand>
</feature>
<gene>
    <name evidence="11" type="primary">carA</name>
    <name evidence="13" type="ORF">H9851_03545</name>
</gene>
<dbReference type="InterPro" id="IPR050472">
    <property type="entry name" value="Anth_synth/Amidotransfase"/>
</dbReference>
<dbReference type="GO" id="GO:0044205">
    <property type="term" value="P:'de novo' UMP biosynthetic process"/>
    <property type="evidence" value="ECO:0007669"/>
    <property type="project" value="UniProtKB-UniRule"/>
</dbReference>
<feature type="binding site" evidence="11">
    <location>
        <position position="220"/>
    </location>
    <ligand>
        <name>L-glutamine</name>
        <dbReference type="ChEBI" id="CHEBI:58359"/>
    </ligand>
</feature>
<dbReference type="PRINTS" id="PR00099">
    <property type="entry name" value="CPSGATASE"/>
</dbReference>
<evidence type="ECO:0000259" key="12">
    <source>
        <dbReference type="SMART" id="SM01097"/>
    </source>
</evidence>
<comment type="subunit">
    <text evidence="11">Composed of two chains; the small (or glutamine) chain promotes the hydrolysis of glutamine to ammonia, which is used by the large (or ammonia) chain to synthesize carbamoyl phosphate. Tetramer of heterodimers (alpha,beta)4.</text>
</comment>
<keyword evidence="7 11" id="KW-0315">Glutamine amidotransferase</keyword>